<keyword evidence="1" id="KW-1133">Transmembrane helix</keyword>
<feature type="transmembrane region" description="Helical" evidence="1">
    <location>
        <begin position="90"/>
        <end position="108"/>
    </location>
</feature>
<feature type="transmembrane region" description="Helical" evidence="1">
    <location>
        <begin position="114"/>
        <end position="132"/>
    </location>
</feature>
<keyword evidence="3" id="KW-1185">Reference proteome</keyword>
<feature type="transmembrane region" description="Helical" evidence="1">
    <location>
        <begin position="45"/>
        <end position="69"/>
    </location>
</feature>
<dbReference type="RefSeq" id="WP_281093910.1">
    <property type="nucleotide sequence ID" value="NZ_JARYZI010000004.1"/>
</dbReference>
<accession>A0ABT6NCD3</accession>
<organism evidence="2 3">
    <name type="scientific">Fusibacter bizertensis</name>
    <dbReference type="NCBI Taxonomy" id="1488331"/>
    <lineage>
        <taxon>Bacteria</taxon>
        <taxon>Bacillati</taxon>
        <taxon>Bacillota</taxon>
        <taxon>Clostridia</taxon>
        <taxon>Eubacteriales</taxon>
        <taxon>Eubacteriales Family XII. Incertae Sedis</taxon>
        <taxon>Fusibacter</taxon>
    </lineage>
</organism>
<name>A0ABT6NCD3_9FIRM</name>
<evidence type="ECO:0008006" key="4">
    <source>
        <dbReference type="Google" id="ProtNLM"/>
    </source>
</evidence>
<gene>
    <name evidence="2" type="ORF">QE109_07970</name>
</gene>
<reference evidence="2 3" key="1">
    <citation type="submission" date="2023-04" db="EMBL/GenBank/DDBJ databases">
        <title>Fusibacter bizertensis strain WBS, isolated from littoral bottom sediments of the Arctic seas - biochemical and genomic analysis.</title>
        <authorList>
            <person name="Brioukhanov A.L."/>
        </authorList>
    </citation>
    <scope>NUCLEOTIDE SEQUENCE [LARGE SCALE GENOMIC DNA]</scope>
    <source>
        <strain evidence="2 3">WBS</strain>
    </source>
</reference>
<evidence type="ECO:0000256" key="1">
    <source>
        <dbReference type="SAM" id="Phobius"/>
    </source>
</evidence>
<feature type="transmembrane region" description="Helical" evidence="1">
    <location>
        <begin position="12"/>
        <end position="33"/>
    </location>
</feature>
<proteinExistence type="predicted"/>
<sequence>MEKKAMRRADLITSVVLLIYSIGMFVMSVNLVLKTLSKGRMWYQSAGLFPTIVATFTFLCAISLMRTAFKDGADFSFLTMDNAKKLIKSKEFKVSFIIIGLLAMYIFILLPITWLRYEFSTFIFLFTFMIIFNKKDIKSIIKTIVICIIATGMLTYGFGQLAMIPLP</sequence>
<dbReference type="Proteomes" id="UP001158045">
    <property type="component" value="Unassembled WGS sequence"/>
</dbReference>
<keyword evidence="1" id="KW-0472">Membrane</keyword>
<keyword evidence="1" id="KW-0812">Transmembrane</keyword>
<protein>
    <recommendedName>
        <fullName evidence="4">Tripartite tricarboxylate transporter TctB family protein</fullName>
    </recommendedName>
</protein>
<evidence type="ECO:0000313" key="2">
    <source>
        <dbReference type="EMBL" id="MDH8678080.1"/>
    </source>
</evidence>
<feature type="transmembrane region" description="Helical" evidence="1">
    <location>
        <begin position="144"/>
        <end position="164"/>
    </location>
</feature>
<comment type="caution">
    <text evidence="2">The sequence shown here is derived from an EMBL/GenBank/DDBJ whole genome shotgun (WGS) entry which is preliminary data.</text>
</comment>
<evidence type="ECO:0000313" key="3">
    <source>
        <dbReference type="Proteomes" id="UP001158045"/>
    </source>
</evidence>
<dbReference type="EMBL" id="JARYZI010000004">
    <property type="protein sequence ID" value="MDH8678080.1"/>
    <property type="molecule type" value="Genomic_DNA"/>
</dbReference>